<gene>
    <name evidence="1" type="ORF">DAEQUDRAFT_543073</name>
</gene>
<sequence length="160" mass="17862">MLLLALLKAVHRLPKVPRACTSTHDVTGSPLKHGVKNVSVAAVHHECKLWPIPVERLTIEQLGIQRRDEATCRVQHRCLARQPNLPPYSAGEWPDIFVFRDRALTLRTASAALASGEFLLRVSRQDCMVMASKFNLPSRTLTGDCEDSGTRDNISCRHTL</sequence>
<evidence type="ECO:0000313" key="2">
    <source>
        <dbReference type="Proteomes" id="UP000076727"/>
    </source>
</evidence>
<organism evidence="1 2">
    <name type="scientific">Daedalea quercina L-15889</name>
    <dbReference type="NCBI Taxonomy" id="1314783"/>
    <lineage>
        <taxon>Eukaryota</taxon>
        <taxon>Fungi</taxon>
        <taxon>Dikarya</taxon>
        <taxon>Basidiomycota</taxon>
        <taxon>Agaricomycotina</taxon>
        <taxon>Agaricomycetes</taxon>
        <taxon>Polyporales</taxon>
        <taxon>Fomitopsis</taxon>
    </lineage>
</organism>
<name>A0A165M4G5_9APHY</name>
<accession>A0A165M4G5</accession>
<proteinExistence type="predicted"/>
<dbReference type="EMBL" id="KV429110">
    <property type="protein sequence ID" value="KZT65221.1"/>
    <property type="molecule type" value="Genomic_DNA"/>
</dbReference>
<protein>
    <submittedName>
        <fullName evidence="1">Uncharacterized protein</fullName>
    </submittedName>
</protein>
<dbReference type="Proteomes" id="UP000076727">
    <property type="component" value="Unassembled WGS sequence"/>
</dbReference>
<reference evidence="1 2" key="1">
    <citation type="journal article" date="2016" name="Mol. Biol. Evol.">
        <title>Comparative Genomics of Early-Diverging Mushroom-Forming Fungi Provides Insights into the Origins of Lignocellulose Decay Capabilities.</title>
        <authorList>
            <person name="Nagy L.G."/>
            <person name="Riley R."/>
            <person name="Tritt A."/>
            <person name="Adam C."/>
            <person name="Daum C."/>
            <person name="Floudas D."/>
            <person name="Sun H."/>
            <person name="Yadav J.S."/>
            <person name="Pangilinan J."/>
            <person name="Larsson K.H."/>
            <person name="Matsuura K."/>
            <person name="Barry K."/>
            <person name="Labutti K."/>
            <person name="Kuo R."/>
            <person name="Ohm R.A."/>
            <person name="Bhattacharya S.S."/>
            <person name="Shirouzu T."/>
            <person name="Yoshinaga Y."/>
            <person name="Martin F.M."/>
            <person name="Grigoriev I.V."/>
            <person name="Hibbett D.S."/>
        </authorList>
    </citation>
    <scope>NUCLEOTIDE SEQUENCE [LARGE SCALE GENOMIC DNA]</scope>
    <source>
        <strain evidence="1 2">L-15889</strain>
    </source>
</reference>
<dbReference type="AlphaFoldDB" id="A0A165M4G5"/>
<keyword evidence="2" id="KW-1185">Reference proteome</keyword>
<evidence type="ECO:0000313" key="1">
    <source>
        <dbReference type="EMBL" id="KZT65221.1"/>
    </source>
</evidence>